<dbReference type="GO" id="GO:0030288">
    <property type="term" value="C:outer membrane-bounded periplasmic space"/>
    <property type="evidence" value="ECO:0007669"/>
    <property type="project" value="InterPro"/>
</dbReference>
<evidence type="ECO:0000256" key="8">
    <source>
        <dbReference type="SAM" id="MobiDB-lite"/>
    </source>
</evidence>
<evidence type="ECO:0000313" key="11">
    <source>
        <dbReference type="EMBL" id="PZR09180.1"/>
    </source>
</evidence>
<evidence type="ECO:0000256" key="7">
    <source>
        <dbReference type="ARBA" id="ARBA00023049"/>
    </source>
</evidence>
<keyword evidence="2" id="KW-0479">Metal-binding</keyword>
<dbReference type="GO" id="GO:0008237">
    <property type="term" value="F:metallopeptidase activity"/>
    <property type="evidence" value="ECO:0007669"/>
    <property type="project" value="UniProtKB-KW"/>
</dbReference>
<dbReference type="GO" id="GO:0004252">
    <property type="term" value="F:serine-type endopeptidase activity"/>
    <property type="evidence" value="ECO:0007669"/>
    <property type="project" value="InterPro"/>
</dbReference>
<dbReference type="PROSITE" id="PS51782">
    <property type="entry name" value="LYSM"/>
    <property type="match status" value="1"/>
</dbReference>
<protein>
    <submittedName>
        <fullName evidence="11">Murein endopeptidase</fullName>
    </submittedName>
</protein>
<evidence type="ECO:0000256" key="3">
    <source>
        <dbReference type="ARBA" id="ARBA00022729"/>
    </source>
</evidence>
<comment type="caution">
    <text evidence="11">The sequence shown here is derived from an EMBL/GenBank/DDBJ whole genome shotgun (WGS) entry which is preliminary data.</text>
</comment>
<gene>
    <name evidence="11" type="ORF">DI536_23060</name>
</gene>
<keyword evidence="7" id="KW-0482">Metalloprotease</keyword>
<keyword evidence="3 9" id="KW-0732">Signal</keyword>
<dbReference type="EMBL" id="QFQP01000022">
    <property type="protein sequence ID" value="PZR09180.1"/>
    <property type="molecule type" value="Genomic_DNA"/>
</dbReference>
<evidence type="ECO:0000256" key="5">
    <source>
        <dbReference type="ARBA" id="ARBA00022801"/>
    </source>
</evidence>
<evidence type="ECO:0000256" key="6">
    <source>
        <dbReference type="ARBA" id="ARBA00022833"/>
    </source>
</evidence>
<proteinExistence type="predicted"/>
<reference evidence="11 12" key="1">
    <citation type="submission" date="2017-08" db="EMBL/GenBank/DDBJ databases">
        <title>Infants hospitalized years apart are colonized by the same room-sourced microbial strains.</title>
        <authorList>
            <person name="Brooks B."/>
            <person name="Olm M.R."/>
            <person name="Firek B.A."/>
            <person name="Baker R."/>
            <person name="Thomas B.C."/>
            <person name="Morowitz M.J."/>
            <person name="Banfield J.F."/>
        </authorList>
    </citation>
    <scope>NUCLEOTIDE SEQUENCE [LARGE SCALE GENOMIC DNA]</scope>
    <source>
        <strain evidence="11">S2_003_000_R2_14</strain>
    </source>
</reference>
<feature type="compositionally biased region" description="Acidic residues" evidence="8">
    <location>
        <begin position="43"/>
        <end position="61"/>
    </location>
</feature>
<dbReference type="Gene3D" id="3.30.1380.10">
    <property type="match status" value="1"/>
</dbReference>
<dbReference type="SUPFAM" id="SSF55166">
    <property type="entry name" value="Hedgehog/DD-peptidase"/>
    <property type="match status" value="1"/>
</dbReference>
<dbReference type="Pfam" id="PF03411">
    <property type="entry name" value="Peptidase_M74"/>
    <property type="match status" value="1"/>
</dbReference>
<dbReference type="Gene3D" id="3.10.350.10">
    <property type="entry name" value="LysM domain"/>
    <property type="match status" value="1"/>
</dbReference>
<evidence type="ECO:0000256" key="1">
    <source>
        <dbReference type="ARBA" id="ARBA00022670"/>
    </source>
</evidence>
<dbReference type="SMART" id="SM00257">
    <property type="entry name" value="LysM"/>
    <property type="match status" value="1"/>
</dbReference>
<feature type="signal peptide" evidence="9">
    <location>
        <begin position="1"/>
        <end position="17"/>
    </location>
</feature>
<dbReference type="InterPro" id="IPR009045">
    <property type="entry name" value="Zn_M74/Hedgehog-like"/>
</dbReference>
<dbReference type="CDD" id="cd00118">
    <property type="entry name" value="LysM"/>
    <property type="match status" value="1"/>
</dbReference>
<feature type="chain" id="PRO_5015994837" evidence="9">
    <location>
        <begin position="18"/>
        <end position="373"/>
    </location>
</feature>
<keyword evidence="1" id="KW-0645">Protease</keyword>
<keyword evidence="4" id="KW-0574">Periplasm</keyword>
<dbReference type="InterPro" id="IPR005073">
    <property type="entry name" value="Peptidase_M74"/>
</dbReference>
<keyword evidence="5" id="KW-0378">Hydrolase</keyword>
<sequence length="373" mass="40385">MIRAVLLSVLVPFAALAEDAGFPDDAGVELACDAGVLLAAADDEAAEEEGEDAAEPGDGELADPRAEALNANGILYSTDLSDEDLLKIWTEEPSKLGSISVGLVEAGRLINGVPMPTGDAWSIVDPQNAFGTHETVEFIQAAANAVRAQFEKAPALRINHIGKASGGYIRPHQSHQAGRDVDLGFYYPLGEDPGRLSKKRELAMDLAMNWALVKSLITTADVQFILVDKRIQARLYDFALKQGEDKAWLDKLFRAGFASLIRHARGHRDHFHVRFYSGRSQELGRRIQPLLAKQPEQNLVIHRVKKGDTLGGLAAKYNSGVKMIQKANGMTSTALRVGRTLNIPLRGPCTNCPVAPPLVVPPRCLPPEPPPES</sequence>
<feature type="region of interest" description="Disordered" evidence="8">
    <location>
        <begin position="43"/>
        <end position="62"/>
    </location>
</feature>
<evidence type="ECO:0000313" key="12">
    <source>
        <dbReference type="Proteomes" id="UP000249061"/>
    </source>
</evidence>
<dbReference type="AlphaFoldDB" id="A0A2W5T1F5"/>
<dbReference type="Proteomes" id="UP000249061">
    <property type="component" value="Unassembled WGS sequence"/>
</dbReference>
<dbReference type="Pfam" id="PF01476">
    <property type="entry name" value="LysM"/>
    <property type="match status" value="1"/>
</dbReference>
<dbReference type="GO" id="GO:0006508">
    <property type="term" value="P:proteolysis"/>
    <property type="evidence" value="ECO:0007669"/>
    <property type="project" value="UniProtKB-KW"/>
</dbReference>
<accession>A0A2W5T1F5</accession>
<organism evidence="11 12">
    <name type="scientific">Archangium gephyra</name>
    <dbReference type="NCBI Taxonomy" id="48"/>
    <lineage>
        <taxon>Bacteria</taxon>
        <taxon>Pseudomonadati</taxon>
        <taxon>Myxococcota</taxon>
        <taxon>Myxococcia</taxon>
        <taxon>Myxococcales</taxon>
        <taxon>Cystobacterineae</taxon>
        <taxon>Archangiaceae</taxon>
        <taxon>Archangium</taxon>
    </lineage>
</organism>
<evidence type="ECO:0000256" key="4">
    <source>
        <dbReference type="ARBA" id="ARBA00022764"/>
    </source>
</evidence>
<keyword evidence="6" id="KW-0862">Zinc</keyword>
<feature type="domain" description="LysM" evidence="10">
    <location>
        <begin position="300"/>
        <end position="343"/>
    </location>
</feature>
<dbReference type="InterPro" id="IPR018392">
    <property type="entry name" value="LysM"/>
</dbReference>
<evidence type="ECO:0000256" key="9">
    <source>
        <dbReference type="SAM" id="SignalP"/>
    </source>
</evidence>
<evidence type="ECO:0000259" key="10">
    <source>
        <dbReference type="PROSITE" id="PS51782"/>
    </source>
</evidence>
<evidence type="ECO:0000256" key="2">
    <source>
        <dbReference type="ARBA" id="ARBA00022723"/>
    </source>
</evidence>
<name>A0A2W5T1F5_9BACT</name>
<dbReference type="SUPFAM" id="SSF54106">
    <property type="entry name" value="LysM domain"/>
    <property type="match status" value="1"/>
</dbReference>
<dbReference type="InterPro" id="IPR036779">
    <property type="entry name" value="LysM_dom_sf"/>
</dbReference>
<dbReference type="GO" id="GO:0046872">
    <property type="term" value="F:metal ion binding"/>
    <property type="evidence" value="ECO:0007669"/>
    <property type="project" value="UniProtKB-KW"/>
</dbReference>